<dbReference type="EMBL" id="AP024355">
    <property type="protein sequence ID" value="BCR05974.1"/>
    <property type="molecule type" value="Genomic_DNA"/>
</dbReference>
<dbReference type="Proteomes" id="UP001319827">
    <property type="component" value="Chromosome"/>
</dbReference>
<reference evidence="2 3" key="1">
    <citation type="journal article" date="2016" name="C (Basel)">
        <title>Selective Growth of and Electricity Production by Marine Exoelectrogenic Bacteria in Self-Aggregated Hydrogel of Microbially Reduced Graphene Oxide.</title>
        <authorList>
            <person name="Yoshida N."/>
            <person name="Goto Y."/>
            <person name="Miyata Y."/>
        </authorList>
    </citation>
    <scope>NUCLEOTIDE SEQUENCE [LARGE SCALE GENOMIC DNA]</scope>
    <source>
        <strain evidence="2 3">NIT-T3</strain>
    </source>
</reference>
<sequence>MGKLIRLLSLLAVVSVVACVTINIYFPAEEVRSAADKIVNEVWGERAEPPATPPAAPPAESKPPGSSYRLDFGPAAAHAQDINVSTPEIRAIKEAMKQRSTSLFPFLDSGHVGIGADGLLKVRSSDGLDLRSRGEVNRLVAAENADRQRLYQEIARANGFPERAADVQAIFADSWRQQASGGWYIEGPGGGWSRK</sequence>
<protein>
    <recommendedName>
        <fullName evidence="4">DUF1318 domain-containing protein</fullName>
    </recommendedName>
</protein>
<feature type="compositionally biased region" description="Pro residues" evidence="1">
    <location>
        <begin position="50"/>
        <end position="61"/>
    </location>
</feature>
<name>A0ABM8HZM2_9BACT</name>
<dbReference type="RefSeq" id="WP_221249362.1">
    <property type="nucleotide sequence ID" value="NZ_AP024355.1"/>
</dbReference>
<dbReference type="Pfam" id="PF07027">
    <property type="entry name" value="DUF1318"/>
    <property type="match status" value="1"/>
</dbReference>
<accession>A0ABM8HZM2</accession>
<gene>
    <name evidence="2" type="ORF">DESUT3_30430</name>
</gene>
<organism evidence="2 3">
    <name type="scientific">Desulfuromonas versatilis</name>
    <dbReference type="NCBI Taxonomy" id="2802975"/>
    <lineage>
        <taxon>Bacteria</taxon>
        <taxon>Pseudomonadati</taxon>
        <taxon>Thermodesulfobacteriota</taxon>
        <taxon>Desulfuromonadia</taxon>
        <taxon>Desulfuromonadales</taxon>
        <taxon>Desulfuromonadaceae</taxon>
        <taxon>Desulfuromonas</taxon>
    </lineage>
</organism>
<evidence type="ECO:0000313" key="3">
    <source>
        <dbReference type="Proteomes" id="UP001319827"/>
    </source>
</evidence>
<evidence type="ECO:0008006" key="4">
    <source>
        <dbReference type="Google" id="ProtNLM"/>
    </source>
</evidence>
<reference evidence="2 3" key="2">
    <citation type="journal article" date="2021" name="Int. J. Syst. Evol. Microbiol.">
        <title>Isolation and Polyphasic Characterization of Desulfuromonas versatilis sp. Nov., an Electrogenic Bacteria Capable of Versatile Metabolism Isolated from a Graphene Oxide-Reducing Enrichment Culture.</title>
        <authorList>
            <person name="Xie L."/>
            <person name="Yoshida N."/>
            <person name="Ishii S."/>
            <person name="Meng L."/>
        </authorList>
    </citation>
    <scope>NUCLEOTIDE SEQUENCE [LARGE SCALE GENOMIC DNA]</scope>
    <source>
        <strain evidence="2 3">NIT-T3</strain>
    </source>
</reference>
<dbReference type="InterPro" id="IPR008309">
    <property type="entry name" value="YdbL"/>
</dbReference>
<feature type="region of interest" description="Disordered" evidence="1">
    <location>
        <begin position="46"/>
        <end position="70"/>
    </location>
</feature>
<dbReference type="PROSITE" id="PS51257">
    <property type="entry name" value="PROKAR_LIPOPROTEIN"/>
    <property type="match status" value="1"/>
</dbReference>
<evidence type="ECO:0000256" key="1">
    <source>
        <dbReference type="SAM" id="MobiDB-lite"/>
    </source>
</evidence>
<evidence type="ECO:0000313" key="2">
    <source>
        <dbReference type="EMBL" id="BCR05974.1"/>
    </source>
</evidence>
<keyword evidence="3" id="KW-1185">Reference proteome</keyword>
<proteinExistence type="predicted"/>